<gene>
    <name evidence="2" type="ORF">CKO31_23380</name>
</gene>
<dbReference type="InterPro" id="IPR029060">
    <property type="entry name" value="PIN-like_dom_sf"/>
</dbReference>
<dbReference type="Proteomes" id="UP000748752">
    <property type="component" value="Unassembled WGS sequence"/>
</dbReference>
<dbReference type="EMBL" id="NRRV01000101">
    <property type="protein sequence ID" value="MBK1633631.1"/>
    <property type="molecule type" value="Genomic_DNA"/>
</dbReference>
<sequence>MTCILDASSLLAFLHDEPGADGVRSALAGALVSAVNWSEVVQKSLRRQADVRGMRQDFIDVGVIFIPFSEEHAESAAHLWDKTHHHGLSLADRACLALAMERQLPILTADRAWSRLSSGLDIQSIR</sequence>
<dbReference type="Pfam" id="PF01850">
    <property type="entry name" value="PIN"/>
    <property type="match status" value="1"/>
</dbReference>
<evidence type="ECO:0000313" key="2">
    <source>
        <dbReference type="EMBL" id="MBK1633631.1"/>
    </source>
</evidence>
<protein>
    <submittedName>
        <fullName evidence="2">PIN domain nuclease</fullName>
    </submittedName>
</protein>
<reference evidence="2 3" key="1">
    <citation type="journal article" date="2020" name="Microorganisms">
        <title>Osmotic Adaptation and Compatible Solute Biosynthesis of Phototrophic Bacteria as Revealed from Genome Analyses.</title>
        <authorList>
            <person name="Imhoff J.F."/>
            <person name="Rahn T."/>
            <person name="Kunzel S."/>
            <person name="Keller A."/>
            <person name="Neulinger S.C."/>
        </authorList>
    </citation>
    <scope>NUCLEOTIDE SEQUENCE [LARGE SCALE GENOMIC DNA]</scope>
    <source>
        <strain evidence="2 3">DSM 6210</strain>
    </source>
</reference>
<proteinExistence type="predicted"/>
<dbReference type="Gene3D" id="3.40.50.1010">
    <property type="entry name" value="5'-nuclease"/>
    <property type="match status" value="1"/>
</dbReference>
<evidence type="ECO:0000313" key="3">
    <source>
        <dbReference type="Proteomes" id="UP000748752"/>
    </source>
</evidence>
<dbReference type="CDD" id="cd18682">
    <property type="entry name" value="PIN_VapC-like"/>
    <property type="match status" value="1"/>
</dbReference>
<accession>A0ABS1CNW0</accession>
<dbReference type="InterPro" id="IPR002716">
    <property type="entry name" value="PIN_dom"/>
</dbReference>
<organism evidence="2 3">
    <name type="scientific">Thiohalocapsa halophila</name>
    <dbReference type="NCBI Taxonomy" id="69359"/>
    <lineage>
        <taxon>Bacteria</taxon>
        <taxon>Pseudomonadati</taxon>
        <taxon>Pseudomonadota</taxon>
        <taxon>Gammaproteobacteria</taxon>
        <taxon>Chromatiales</taxon>
        <taxon>Chromatiaceae</taxon>
        <taxon>Thiohalocapsa</taxon>
    </lineage>
</organism>
<evidence type="ECO:0000259" key="1">
    <source>
        <dbReference type="Pfam" id="PF01850"/>
    </source>
</evidence>
<keyword evidence="3" id="KW-1185">Reference proteome</keyword>
<dbReference type="SUPFAM" id="SSF88723">
    <property type="entry name" value="PIN domain-like"/>
    <property type="match status" value="1"/>
</dbReference>
<feature type="domain" description="PIN" evidence="1">
    <location>
        <begin position="4"/>
        <end position="116"/>
    </location>
</feature>
<comment type="caution">
    <text evidence="2">The sequence shown here is derived from an EMBL/GenBank/DDBJ whole genome shotgun (WGS) entry which is preliminary data.</text>
</comment>
<dbReference type="RefSeq" id="WP_200242579.1">
    <property type="nucleotide sequence ID" value="NZ_NRRV01000101.1"/>
</dbReference>
<name>A0ABS1CNW0_9GAMM</name>